<feature type="transmembrane region" description="Helical" evidence="3">
    <location>
        <begin position="7"/>
        <end position="30"/>
    </location>
</feature>
<dbReference type="Proteomes" id="UP000288805">
    <property type="component" value="Unassembled WGS sequence"/>
</dbReference>
<dbReference type="EMBL" id="QGNW01000097">
    <property type="protein sequence ID" value="RVW97923.1"/>
    <property type="molecule type" value="Genomic_DNA"/>
</dbReference>
<feature type="coiled-coil region" evidence="1">
    <location>
        <begin position="372"/>
        <end position="431"/>
    </location>
</feature>
<reference evidence="4 5" key="1">
    <citation type="journal article" date="2018" name="PLoS Genet.">
        <title>Population sequencing reveals clonal diversity and ancestral inbreeding in the grapevine cultivar Chardonnay.</title>
        <authorList>
            <person name="Roach M.J."/>
            <person name="Johnson D.L."/>
            <person name="Bohlmann J."/>
            <person name="van Vuuren H.J."/>
            <person name="Jones S.J."/>
            <person name="Pretorius I.S."/>
            <person name="Schmidt S.A."/>
            <person name="Borneman A.R."/>
        </authorList>
    </citation>
    <scope>NUCLEOTIDE SEQUENCE [LARGE SCALE GENOMIC DNA]</scope>
    <source>
        <strain evidence="5">cv. Chardonnay</strain>
        <tissue evidence="4">Leaf</tissue>
    </source>
</reference>
<comment type="caution">
    <text evidence="4">The sequence shown here is derived from an EMBL/GenBank/DDBJ whole genome shotgun (WGS) entry which is preliminary data.</text>
</comment>
<protein>
    <submittedName>
        <fullName evidence="4">Uncharacterized protein</fullName>
    </submittedName>
</protein>
<keyword evidence="3" id="KW-1133">Transmembrane helix</keyword>
<organism evidence="4 5">
    <name type="scientific">Vitis vinifera</name>
    <name type="common">Grape</name>
    <dbReference type="NCBI Taxonomy" id="29760"/>
    <lineage>
        <taxon>Eukaryota</taxon>
        <taxon>Viridiplantae</taxon>
        <taxon>Streptophyta</taxon>
        <taxon>Embryophyta</taxon>
        <taxon>Tracheophyta</taxon>
        <taxon>Spermatophyta</taxon>
        <taxon>Magnoliopsida</taxon>
        <taxon>eudicotyledons</taxon>
        <taxon>Gunneridae</taxon>
        <taxon>Pentapetalae</taxon>
        <taxon>rosids</taxon>
        <taxon>Vitales</taxon>
        <taxon>Vitaceae</taxon>
        <taxon>Viteae</taxon>
        <taxon>Vitis</taxon>
    </lineage>
</organism>
<gene>
    <name evidence="4" type="ORF">CK203_021289</name>
</gene>
<dbReference type="AlphaFoldDB" id="A0A438IMK2"/>
<accession>A0A438IMK2</accession>
<evidence type="ECO:0000313" key="4">
    <source>
        <dbReference type="EMBL" id="RVW97923.1"/>
    </source>
</evidence>
<sequence>MVRVLMGCIILSMLFNLDLSLLEVLFIFFIKKVKNDISVSLPAFRPSVGNQPSGLDQGGCQGTCAGKDKRGKLVEWAEKASFDRLNRLFEIAAAEWSCETLLPRRISAWLPRSPIVLLNILRGCCPKRWWLGSISFSRSPILRGVRKADARSRKARLKNGRGKDKKDFCGGSWCIASYGTPTEETGVESQGLSHCEPSPLAFVPVKGPATRRSRPARDLKSGSWTASGSFSGSHRSQLLVRQEDHPEGSETEMAEENQPPGASPDGGSPGETQPTENDGAPDPGEESLPNALLGESLVDDAACISASPFNYAELGEMLKWIPSGSDVAVLQGTALEIGAGRNQFIAARDENEAFRIELAEAKSREESTNACLHEPEDEMAQLRGEVRQLRTEVSIEKKQREDLQLRLSAQKEELEVEFAAEREELEADYQKQVDEMYFFGYRCCMKKHGIKRDVPSIPRVRRRSCTTNFQ</sequence>
<name>A0A438IMK2_VITVI</name>
<keyword evidence="1" id="KW-0175">Coiled coil</keyword>
<evidence type="ECO:0000256" key="1">
    <source>
        <dbReference type="SAM" id="Coils"/>
    </source>
</evidence>
<evidence type="ECO:0000256" key="2">
    <source>
        <dbReference type="SAM" id="MobiDB-lite"/>
    </source>
</evidence>
<keyword evidence="3" id="KW-0812">Transmembrane</keyword>
<feature type="region of interest" description="Disordered" evidence="2">
    <location>
        <begin position="185"/>
        <end position="290"/>
    </location>
</feature>
<proteinExistence type="predicted"/>
<evidence type="ECO:0000256" key="3">
    <source>
        <dbReference type="SAM" id="Phobius"/>
    </source>
</evidence>
<evidence type="ECO:0000313" key="5">
    <source>
        <dbReference type="Proteomes" id="UP000288805"/>
    </source>
</evidence>
<keyword evidence="3" id="KW-0472">Membrane</keyword>
<feature type="compositionally biased region" description="Polar residues" evidence="2">
    <location>
        <begin position="222"/>
        <end position="236"/>
    </location>
</feature>